<reference evidence="1" key="1">
    <citation type="journal article" date="2013" name="Environ. Microbiol.">
        <title>Microbiota from the distal guts of lean and obese adolescents exhibit partial functional redundancy besides clear differences in community structure.</title>
        <authorList>
            <person name="Ferrer M."/>
            <person name="Ruiz A."/>
            <person name="Lanza F."/>
            <person name="Haange S.B."/>
            <person name="Oberbach A."/>
            <person name="Till H."/>
            <person name="Bargiela R."/>
            <person name="Campoy C."/>
            <person name="Segura M.T."/>
            <person name="Richter M."/>
            <person name="von Bergen M."/>
            <person name="Seifert J."/>
            <person name="Suarez A."/>
        </authorList>
    </citation>
    <scope>NUCLEOTIDE SEQUENCE</scope>
</reference>
<sequence length="83" mass="9181">SACTGKTFEEIEAEFDGKGYGAFKPAVGEAVVETLRPIREESERLLKDKAYLESVYKAGAEKASYIANKTLRKVYKKVGFVAK</sequence>
<protein>
    <submittedName>
        <fullName evidence="1">Tryptophanyl-tRNA synthetase</fullName>
    </submittedName>
</protein>
<accession>K1TUD3</accession>
<evidence type="ECO:0000313" key="1">
    <source>
        <dbReference type="EMBL" id="EKC62936.1"/>
    </source>
</evidence>
<dbReference type="PANTHER" id="PTHR43766">
    <property type="entry name" value="TRYPTOPHAN--TRNA LIGASE, MITOCHONDRIAL"/>
    <property type="match status" value="1"/>
</dbReference>
<name>K1TUD3_9ZZZZ</name>
<feature type="non-terminal residue" evidence="1">
    <location>
        <position position="1"/>
    </location>
</feature>
<dbReference type="GO" id="GO:0005829">
    <property type="term" value="C:cytosol"/>
    <property type="evidence" value="ECO:0007669"/>
    <property type="project" value="TreeGrafter"/>
</dbReference>
<dbReference type="Gene3D" id="3.40.50.620">
    <property type="entry name" value="HUPs"/>
    <property type="match status" value="1"/>
</dbReference>
<proteinExistence type="predicted"/>
<dbReference type="GO" id="GO:0006436">
    <property type="term" value="P:tryptophanyl-tRNA aminoacylation"/>
    <property type="evidence" value="ECO:0007669"/>
    <property type="project" value="TreeGrafter"/>
</dbReference>
<dbReference type="SUPFAM" id="SSF52374">
    <property type="entry name" value="Nucleotidylyl transferase"/>
    <property type="match status" value="1"/>
</dbReference>
<gene>
    <name evidence="1" type="ORF">LEA_11583</name>
</gene>
<dbReference type="AlphaFoldDB" id="K1TUD3"/>
<organism evidence="1">
    <name type="scientific">human gut metagenome</name>
    <dbReference type="NCBI Taxonomy" id="408170"/>
    <lineage>
        <taxon>unclassified sequences</taxon>
        <taxon>metagenomes</taxon>
        <taxon>organismal metagenomes</taxon>
    </lineage>
</organism>
<dbReference type="EMBL" id="AJWY01007815">
    <property type="protein sequence ID" value="EKC62936.1"/>
    <property type="molecule type" value="Genomic_DNA"/>
</dbReference>
<dbReference type="InterPro" id="IPR014729">
    <property type="entry name" value="Rossmann-like_a/b/a_fold"/>
</dbReference>
<dbReference type="GO" id="GO:0004830">
    <property type="term" value="F:tryptophan-tRNA ligase activity"/>
    <property type="evidence" value="ECO:0007669"/>
    <property type="project" value="TreeGrafter"/>
</dbReference>
<dbReference type="PANTHER" id="PTHR43766:SF1">
    <property type="entry name" value="TRYPTOPHAN--TRNA LIGASE, MITOCHONDRIAL"/>
    <property type="match status" value="1"/>
</dbReference>
<dbReference type="Gene3D" id="1.10.240.10">
    <property type="entry name" value="Tyrosyl-Transfer RNA Synthetase"/>
    <property type="match status" value="1"/>
</dbReference>
<keyword evidence="1" id="KW-0436">Ligase</keyword>
<comment type="caution">
    <text evidence="1">The sequence shown here is derived from an EMBL/GenBank/DDBJ whole genome shotgun (WGS) entry which is preliminary data.</text>
</comment>
<keyword evidence="1" id="KW-0030">Aminoacyl-tRNA synthetase</keyword>
<dbReference type="InterPro" id="IPR050203">
    <property type="entry name" value="Trp-tRNA_synthetase"/>
</dbReference>